<sequence length="294" mass="31282">MKDILKIGSLLLLSFGVQSCAVAEETVTTSNNATTGQKIAVGDGKISNSAKAGYVYSCQTRFNPNAPGAQASGDWIQGNYWYPDLKPSVDGDVKWSGGGLTVSVSGNTRKISSKNFPDHGTGIYPVQRTDDAYQFDRNPNSIKSQNIAINLPATPTLASSASCVPMGMVGVALTGAVFYNALDARGDDAVAHEIQDKCSGHPERNGQYHYHGPSDCMVEQAASGKHSGLIGYALDGFGIYGAKNAAGKIVTNADLDECHGHSETVTWDGVQTKIYHYHITAEYPYTLGCFRGKT</sequence>
<dbReference type="PANTHER" id="PTHR30289">
    <property type="entry name" value="UNCHARACTERIZED PROTEIN YBCL-RELATED"/>
    <property type="match status" value="1"/>
</dbReference>
<organism evidence="3">
    <name type="scientific">OCS116 cluster bacterium</name>
    <dbReference type="NCBI Taxonomy" id="2030921"/>
    <lineage>
        <taxon>Bacteria</taxon>
        <taxon>Pseudomonadati</taxon>
        <taxon>Pseudomonadota</taxon>
        <taxon>Alphaproteobacteria</taxon>
        <taxon>OCS116 cluster</taxon>
    </lineage>
</organism>
<evidence type="ECO:0000313" key="3">
    <source>
        <dbReference type="EMBL" id="PCJ01904.1"/>
    </source>
</evidence>
<dbReference type="AlphaFoldDB" id="A0A2A4Z480"/>
<protein>
    <recommendedName>
        <fullName evidence="2">YHYH domain-containing protein</fullName>
    </recommendedName>
</protein>
<keyword evidence="1" id="KW-0732">Signal</keyword>
<evidence type="ECO:0000256" key="1">
    <source>
        <dbReference type="SAM" id="SignalP"/>
    </source>
</evidence>
<reference evidence="3" key="2">
    <citation type="journal article" date="2018" name="ISME J.">
        <title>A dynamic microbial community with high functional redundancy inhabits the cold, oxic subseafloor aquifer.</title>
        <authorList>
            <person name="Tully B.J."/>
            <person name="Wheat C.G."/>
            <person name="Glazer B.T."/>
            <person name="Huber J.A."/>
        </authorList>
    </citation>
    <scope>NUCLEOTIDE SEQUENCE</scope>
    <source>
        <strain evidence="3">NORP83</strain>
    </source>
</reference>
<proteinExistence type="predicted"/>
<dbReference type="Pfam" id="PF14240">
    <property type="entry name" value="YHYH"/>
    <property type="match status" value="1"/>
</dbReference>
<feature type="domain" description="YHYH" evidence="2">
    <location>
        <begin position="149"/>
        <end position="243"/>
    </location>
</feature>
<dbReference type="EMBL" id="NVUS01000006">
    <property type="protein sequence ID" value="PCJ01904.1"/>
    <property type="molecule type" value="Genomic_DNA"/>
</dbReference>
<reference key="1">
    <citation type="submission" date="2017-08" db="EMBL/GenBank/DDBJ databases">
        <title>A dynamic microbial community with high functional redundancy inhabits the cold, oxic subseafloor aquifer.</title>
        <authorList>
            <person name="Tully B.J."/>
            <person name="Wheat C.G."/>
            <person name="Glazer B.T."/>
            <person name="Huber J.A."/>
        </authorList>
    </citation>
    <scope>NUCLEOTIDE SEQUENCE [LARGE SCALE GENOMIC DNA]</scope>
</reference>
<comment type="caution">
    <text evidence="3">The sequence shown here is derived from an EMBL/GenBank/DDBJ whole genome shotgun (WGS) entry which is preliminary data.</text>
</comment>
<feature type="signal peptide" evidence="1">
    <location>
        <begin position="1"/>
        <end position="23"/>
    </location>
</feature>
<dbReference type="PROSITE" id="PS51257">
    <property type="entry name" value="PROKAR_LIPOPROTEIN"/>
    <property type="match status" value="1"/>
</dbReference>
<feature type="chain" id="PRO_5012336602" description="YHYH domain-containing protein" evidence="1">
    <location>
        <begin position="24"/>
        <end position="294"/>
    </location>
</feature>
<name>A0A2A4Z480_9PROT</name>
<dbReference type="InterPro" id="IPR025924">
    <property type="entry name" value="YHYH_dom"/>
</dbReference>
<gene>
    <name evidence="3" type="ORF">COB13_06970</name>
</gene>
<accession>A0A2A4Z480</accession>
<dbReference type="PANTHER" id="PTHR30289:SF8">
    <property type="entry name" value="YHYH DOMAIN-CONTAINING PROTEIN"/>
    <property type="match status" value="1"/>
</dbReference>
<evidence type="ECO:0000259" key="2">
    <source>
        <dbReference type="Pfam" id="PF14240"/>
    </source>
</evidence>